<keyword evidence="3" id="KW-1185">Reference proteome</keyword>
<keyword evidence="1" id="KW-0175">Coiled coil</keyword>
<reference evidence="2 3" key="1">
    <citation type="journal article" date="2002" name="Nucleic Acids Res.">
        <title>The complete genomic sequence of Mycoplasma penetrans, an intracellular bacterial pathogen in humans.</title>
        <authorList>
            <person name="Sasaki Y."/>
            <person name="Ishikawa J."/>
            <person name="Yamashita A."/>
            <person name="Oshima K."/>
            <person name="Kenri T."/>
            <person name="Furuya K."/>
            <person name="Yoshino C."/>
            <person name="Horino A."/>
            <person name="Shiba T."/>
            <person name="Sasaki T."/>
            <person name="Hattori M."/>
        </authorList>
    </citation>
    <scope>NUCLEOTIDE SEQUENCE [LARGE SCALE GENOMIC DNA]</scope>
    <source>
        <strain evidence="2 3">HF-2</strain>
    </source>
</reference>
<organism evidence="2 3">
    <name type="scientific">Malacoplasma penetrans (strain HF-2)</name>
    <name type="common">Mycoplasma penetrans</name>
    <dbReference type="NCBI Taxonomy" id="272633"/>
    <lineage>
        <taxon>Bacteria</taxon>
        <taxon>Bacillati</taxon>
        <taxon>Mycoplasmatota</taxon>
        <taxon>Mycoplasmoidales</taxon>
        <taxon>Mycoplasmoidaceae</taxon>
        <taxon>Malacoplasma</taxon>
    </lineage>
</organism>
<proteinExistence type="predicted"/>
<dbReference type="AlphaFoldDB" id="Q8EVE4"/>
<dbReference type="InParanoid" id="Q8EVE4"/>
<dbReference type="Proteomes" id="UP000002522">
    <property type="component" value="Chromosome"/>
</dbReference>
<dbReference type="KEGG" id="mpe:MYPE6200"/>
<sequence>MPLINRFNLRKEPKIMANKHNNNQKINSDSGSFTGPLKEKDFVRKIKGCKIINVRDFEESFNVYENESENEITETTYIKGYVEMVVSRKYQKPIILGPTDGRGGGTICGGDAHAEINKKLDYLIDEIKEMKQDINYLKQDMIEVKQDIKILKEKVSVLETDMADVKAGKYCKSHNSPDFV</sequence>
<evidence type="ECO:0000313" key="2">
    <source>
        <dbReference type="EMBL" id="BAC44410.1"/>
    </source>
</evidence>
<dbReference type="HOGENOM" id="CLU_128157_0_0_14"/>
<name>Q8EVE4_MALP2</name>
<accession>Q8EVE4</accession>
<evidence type="ECO:0000313" key="3">
    <source>
        <dbReference type="Proteomes" id="UP000002522"/>
    </source>
</evidence>
<dbReference type="Gene3D" id="1.20.5.170">
    <property type="match status" value="1"/>
</dbReference>
<evidence type="ECO:0000256" key="1">
    <source>
        <dbReference type="SAM" id="Coils"/>
    </source>
</evidence>
<protein>
    <submittedName>
        <fullName evidence="2">Uncharacterized protein</fullName>
    </submittedName>
</protein>
<gene>
    <name evidence="2" type="ordered locus">MYPE6200</name>
</gene>
<dbReference type="EMBL" id="BA000026">
    <property type="protein sequence ID" value="BAC44410.1"/>
    <property type="molecule type" value="Genomic_DNA"/>
</dbReference>
<feature type="coiled-coil region" evidence="1">
    <location>
        <begin position="113"/>
        <end position="161"/>
    </location>
</feature>